<dbReference type="NCBIfam" id="NF033546">
    <property type="entry name" value="transpos_IS21"/>
    <property type="match status" value="1"/>
</dbReference>
<sequence length="521" mass="60299">MMLSCSKIREITRVCELLPDCTQREGASLASCSHQSFGKVRHVVEHHNLTFDEVESLEDSALQRLFYPKIITRKERNKRLPNKERIIETRVKRKGKRRVTWVKLYVEYQEMDPESAYGLTQFTKLGKQILQEYTASMKQFYLPGEALFIDYAGLNVFYREGNKWIKLYVFVAVLGYSKKIFAIATRGMTTGDWLYALRKALEHFGGVPEVIHFDNAKSMVSSAGLLPKLSERVLNFFRHYQTLADTSRVGMSKDNGLGENAVKILTYGVLNLMQDLQFSSLSAVNEHLHRELIILNARKFQSRDYSRDELFIKEEKEKLKTLPQTTFRDLVYFGLVTVTNTYLVGYNNQLYSVPSRFIGQQVELRVYDNKALEIWLDHKCVAQHQLVDEEEGVVILSEHMPPAHRKDAEKTKSSFMKWAKCKGKAVEDVIERQYQLTSNNRSRHIGKRCVVLQKYCEKVGDENFVLACEYALKVGNIYPSFIESVTRAQPWLNDAKGTELKHSKSNVRGPDYYKDESDEKQ</sequence>
<protein>
    <recommendedName>
        <fullName evidence="3">Integrase catalytic domain-containing protein</fullName>
    </recommendedName>
</protein>
<dbReference type="Proteomes" id="UP000076661">
    <property type="component" value="Unassembled WGS sequence"/>
</dbReference>
<dbReference type="PANTHER" id="PTHR35004:SF8">
    <property type="entry name" value="TRANSPOSASE RV3428C-RELATED"/>
    <property type="match status" value="1"/>
</dbReference>
<reference evidence="4 5" key="1">
    <citation type="submission" date="2013-07" db="EMBL/GenBank/DDBJ databases">
        <title>Comparative Genomic and Metabolomic Analysis of Twelve Strains of Pseudoalteromonas luteoviolacea.</title>
        <authorList>
            <person name="Vynne N.G."/>
            <person name="Mansson M."/>
            <person name="Gram L."/>
        </authorList>
    </citation>
    <scope>NUCLEOTIDE SEQUENCE [LARGE SCALE GENOMIC DNA]</scope>
    <source>
        <strain evidence="4 5">S4060-1</strain>
    </source>
</reference>
<dbReference type="Pfam" id="PF22483">
    <property type="entry name" value="Mu-transpos_C_2"/>
    <property type="match status" value="1"/>
</dbReference>
<dbReference type="PANTHER" id="PTHR35004">
    <property type="entry name" value="TRANSPOSASE RV3428C-RELATED"/>
    <property type="match status" value="1"/>
</dbReference>
<evidence type="ECO:0000256" key="2">
    <source>
        <dbReference type="SAM" id="MobiDB-lite"/>
    </source>
</evidence>
<accession>A0A167JBG7</accession>
<dbReference type="PATRIC" id="fig|1365257.3.peg.4728"/>
<comment type="similarity">
    <text evidence="1">Belongs to the transposase IS21/IS408/IS1162 family.</text>
</comment>
<gene>
    <name evidence="4" type="ORF">N478_26010</name>
</gene>
<dbReference type="GO" id="GO:0015074">
    <property type="term" value="P:DNA integration"/>
    <property type="evidence" value="ECO:0007669"/>
    <property type="project" value="InterPro"/>
</dbReference>
<feature type="domain" description="Integrase catalytic" evidence="3">
    <location>
        <begin position="139"/>
        <end position="315"/>
    </location>
</feature>
<dbReference type="EMBL" id="AUXX01000047">
    <property type="protein sequence ID" value="KZN60864.1"/>
    <property type="molecule type" value="Genomic_DNA"/>
</dbReference>
<dbReference type="InterPro" id="IPR054353">
    <property type="entry name" value="IstA-like_C"/>
</dbReference>
<dbReference type="RefSeq" id="WP_063382878.1">
    <property type="nucleotide sequence ID" value="NZ_AUXX01000047.1"/>
</dbReference>
<dbReference type="InterPro" id="IPR001584">
    <property type="entry name" value="Integrase_cat-core"/>
</dbReference>
<comment type="caution">
    <text evidence="4">The sequence shown here is derived from an EMBL/GenBank/DDBJ whole genome shotgun (WGS) entry which is preliminary data.</text>
</comment>
<evidence type="ECO:0000313" key="4">
    <source>
        <dbReference type="EMBL" id="KZN60864.1"/>
    </source>
</evidence>
<dbReference type="SUPFAM" id="SSF53098">
    <property type="entry name" value="Ribonuclease H-like"/>
    <property type="match status" value="1"/>
</dbReference>
<name>A0A167JBG7_9GAMM</name>
<dbReference type="Pfam" id="PF00665">
    <property type="entry name" value="rve"/>
    <property type="match status" value="1"/>
</dbReference>
<evidence type="ECO:0000313" key="5">
    <source>
        <dbReference type="Proteomes" id="UP000076661"/>
    </source>
</evidence>
<dbReference type="GO" id="GO:0003676">
    <property type="term" value="F:nucleic acid binding"/>
    <property type="evidence" value="ECO:0007669"/>
    <property type="project" value="InterPro"/>
</dbReference>
<dbReference type="Gene3D" id="3.30.420.10">
    <property type="entry name" value="Ribonuclease H-like superfamily/Ribonuclease H"/>
    <property type="match status" value="1"/>
</dbReference>
<feature type="compositionally biased region" description="Basic and acidic residues" evidence="2">
    <location>
        <begin position="511"/>
        <end position="521"/>
    </location>
</feature>
<evidence type="ECO:0000256" key="1">
    <source>
        <dbReference type="ARBA" id="ARBA00009277"/>
    </source>
</evidence>
<dbReference type="InterPro" id="IPR012337">
    <property type="entry name" value="RNaseH-like_sf"/>
</dbReference>
<proteinExistence type="inferred from homology"/>
<dbReference type="PROSITE" id="PS50994">
    <property type="entry name" value="INTEGRASE"/>
    <property type="match status" value="1"/>
</dbReference>
<dbReference type="AlphaFoldDB" id="A0A167JBG7"/>
<evidence type="ECO:0000259" key="3">
    <source>
        <dbReference type="PROSITE" id="PS50994"/>
    </source>
</evidence>
<dbReference type="InterPro" id="IPR036397">
    <property type="entry name" value="RNaseH_sf"/>
</dbReference>
<organism evidence="4 5">
    <name type="scientific">Pseudoalteromonas luteoviolacea S4060-1</name>
    <dbReference type="NCBI Taxonomy" id="1365257"/>
    <lineage>
        <taxon>Bacteria</taxon>
        <taxon>Pseudomonadati</taxon>
        <taxon>Pseudomonadota</taxon>
        <taxon>Gammaproteobacteria</taxon>
        <taxon>Alteromonadales</taxon>
        <taxon>Pseudoalteromonadaceae</taxon>
        <taxon>Pseudoalteromonas</taxon>
    </lineage>
</organism>
<feature type="region of interest" description="Disordered" evidence="2">
    <location>
        <begin position="497"/>
        <end position="521"/>
    </location>
</feature>